<name>A0AAN9APH9_9CAEN</name>
<keyword evidence="3" id="KW-1185">Reference proteome</keyword>
<gene>
    <name evidence="2" type="ORF">V1264_010399</name>
</gene>
<dbReference type="AlphaFoldDB" id="A0AAN9APH9"/>
<feature type="chain" id="PRO_5043017295" evidence="1">
    <location>
        <begin position="18"/>
        <end position="226"/>
    </location>
</feature>
<accession>A0AAN9APH9</accession>
<sequence length="226" mass="24211">MKVFAIVTLLLVASAQAGLFTALGNFLGDLAKNFGTSALETLKNTGVSLLKNVTSTTANMLAETGQMALFELGNAANGKRDIGGVVKQIEDEFKVDLQGAIGNTLKDSETIVNSLRQLIEKLFKGEVDTTTVLDFLPQVHDAITRVMADLHDGMFGKLISLLGRHSSKRDVGVLSAIKAELDQFLKPLSALVQKELSAVTASVETIARLLNEEDLEDVVKALLTRG</sequence>
<keyword evidence="1" id="KW-0732">Signal</keyword>
<evidence type="ECO:0000313" key="3">
    <source>
        <dbReference type="Proteomes" id="UP001374579"/>
    </source>
</evidence>
<comment type="caution">
    <text evidence="2">The sequence shown here is derived from an EMBL/GenBank/DDBJ whole genome shotgun (WGS) entry which is preliminary data.</text>
</comment>
<dbReference type="EMBL" id="JBAMIC010000024">
    <property type="protein sequence ID" value="KAK7090629.1"/>
    <property type="molecule type" value="Genomic_DNA"/>
</dbReference>
<evidence type="ECO:0000313" key="2">
    <source>
        <dbReference type="EMBL" id="KAK7090629.1"/>
    </source>
</evidence>
<dbReference type="Proteomes" id="UP001374579">
    <property type="component" value="Unassembled WGS sequence"/>
</dbReference>
<evidence type="ECO:0000256" key="1">
    <source>
        <dbReference type="SAM" id="SignalP"/>
    </source>
</evidence>
<protein>
    <submittedName>
        <fullName evidence="2">Uncharacterized protein</fullName>
    </submittedName>
</protein>
<proteinExistence type="predicted"/>
<reference evidence="2 3" key="1">
    <citation type="submission" date="2024-02" db="EMBL/GenBank/DDBJ databases">
        <title>Chromosome-scale genome assembly of the rough periwinkle Littorina saxatilis.</title>
        <authorList>
            <person name="De Jode A."/>
            <person name="Faria R."/>
            <person name="Formenti G."/>
            <person name="Sims Y."/>
            <person name="Smith T.P."/>
            <person name="Tracey A."/>
            <person name="Wood J.M.D."/>
            <person name="Zagrodzka Z.B."/>
            <person name="Johannesson K."/>
            <person name="Butlin R.K."/>
            <person name="Leder E.H."/>
        </authorList>
    </citation>
    <scope>NUCLEOTIDE SEQUENCE [LARGE SCALE GENOMIC DNA]</scope>
    <source>
        <strain evidence="2">Snail1</strain>
        <tissue evidence="2">Muscle</tissue>
    </source>
</reference>
<organism evidence="2 3">
    <name type="scientific">Littorina saxatilis</name>
    <dbReference type="NCBI Taxonomy" id="31220"/>
    <lineage>
        <taxon>Eukaryota</taxon>
        <taxon>Metazoa</taxon>
        <taxon>Spiralia</taxon>
        <taxon>Lophotrochozoa</taxon>
        <taxon>Mollusca</taxon>
        <taxon>Gastropoda</taxon>
        <taxon>Caenogastropoda</taxon>
        <taxon>Littorinimorpha</taxon>
        <taxon>Littorinoidea</taxon>
        <taxon>Littorinidae</taxon>
        <taxon>Littorina</taxon>
    </lineage>
</organism>
<feature type="signal peptide" evidence="1">
    <location>
        <begin position="1"/>
        <end position="17"/>
    </location>
</feature>